<name>A0AAX6I5F5_IRIPA</name>
<proteinExistence type="predicted"/>
<protein>
    <submittedName>
        <fullName evidence="1">Histidinol-phosphate aminotransferase, chloroplastic-like</fullName>
    </submittedName>
</protein>
<reference evidence="1" key="2">
    <citation type="submission" date="2023-04" db="EMBL/GenBank/DDBJ databases">
        <authorList>
            <person name="Bruccoleri R.E."/>
            <person name="Oakeley E.J."/>
            <person name="Faust A.-M."/>
            <person name="Dessus-Babus S."/>
            <person name="Altorfer M."/>
            <person name="Burckhardt D."/>
            <person name="Oertli M."/>
            <person name="Naumann U."/>
            <person name="Petersen F."/>
            <person name="Wong J."/>
        </authorList>
    </citation>
    <scope>NUCLEOTIDE SEQUENCE</scope>
    <source>
        <strain evidence="1">GSM-AAB239-AS_SAM_17_03QT</strain>
        <tissue evidence="1">Leaf</tissue>
    </source>
</reference>
<evidence type="ECO:0000313" key="2">
    <source>
        <dbReference type="Proteomes" id="UP001140949"/>
    </source>
</evidence>
<gene>
    <name evidence="1" type="ORF">M6B38_274285</name>
</gene>
<reference evidence="1" key="1">
    <citation type="journal article" date="2023" name="GigaByte">
        <title>Genome assembly of the bearded iris, Iris pallida Lam.</title>
        <authorList>
            <person name="Bruccoleri R.E."/>
            <person name="Oakeley E.J."/>
            <person name="Faust A.M.E."/>
            <person name="Altorfer M."/>
            <person name="Dessus-Babus S."/>
            <person name="Burckhardt D."/>
            <person name="Oertli M."/>
            <person name="Naumann U."/>
            <person name="Petersen F."/>
            <person name="Wong J."/>
        </authorList>
    </citation>
    <scope>NUCLEOTIDE SEQUENCE</scope>
    <source>
        <strain evidence="1">GSM-AAB239-AS_SAM_17_03QT</strain>
    </source>
</reference>
<organism evidence="1 2">
    <name type="scientific">Iris pallida</name>
    <name type="common">Sweet iris</name>
    <dbReference type="NCBI Taxonomy" id="29817"/>
    <lineage>
        <taxon>Eukaryota</taxon>
        <taxon>Viridiplantae</taxon>
        <taxon>Streptophyta</taxon>
        <taxon>Embryophyta</taxon>
        <taxon>Tracheophyta</taxon>
        <taxon>Spermatophyta</taxon>
        <taxon>Magnoliopsida</taxon>
        <taxon>Liliopsida</taxon>
        <taxon>Asparagales</taxon>
        <taxon>Iridaceae</taxon>
        <taxon>Iridoideae</taxon>
        <taxon>Irideae</taxon>
        <taxon>Iris</taxon>
    </lineage>
</organism>
<dbReference type="Proteomes" id="UP001140949">
    <property type="component" value="Unassembled WGS sequence"/>
</dbReference>
<keyword evidence="2" id="KW-1185">Reference proteome</keyword>
<dbReference type="EMBL" id="JANAVB010004600">
    <property type="protein sequence ID" value="KAJ6848432.1"/>
    <property type="molecule type" value="Genomic_DNA"/>
</dbReference>
<accession>A0AAX6I5F5</accession>
<keyword evidence="1" id="KW-0032">Aminotransferase</keyword>
<dbReference type="GO" id="GO:0008483">
    <property type="term" value="F:transaminase activity"/>
    <property type="evidence" value="ECO:0007669"/>
    <property type="project" value="UniProtKB-KW"/>
</dbReference>
<sequence length="31" mass="3682">MMKMMTSDSSGKHKNDLKELYHMIHQTCKNN</sequence>
<evidence type="ECO:0000313" key="1">
    <source>
        <dbReference type="EMBL" id="KAJ6848432.1"/>
    </source>
</evidence>
<keyword evidence="1" id="KW-0808">Transferase</keyword>
<dbReference type="AlphaFoldDB" id="A0AAX6I5F5"/>
<comment type="caution">
    <text evidence="1">The sequence shown here is derived from an EMBL/GenBank/DDBJ whole genome shotgun (WGS) entry which is preliminary data.</text>
</comment>